<dbReference type="InterPro" id="IPR036779">
    <property type="entry name" value="LysM_dom_sf"/>
</dbReference>
<dbReference type="PANTHER" id="PTHR33734">
    <property type="entry name" value="LYSM DOMAIN-CONTAINING GPI-ANCHORED PROTEIN 2"/>
    <property type="match status" value="1"/>
</dbReference>
<evidence type="ECO:0000256" key="1">
    <source>
        <dbReference type="SAM" id="Phobius"/>
    </source>
</evidence>
<dbReference type="SUPFAM" id="SSF54106">
    <property type="entry name" value="LysM domain"/>
    <property type="match status" value="1"/>
</dbReference>
<keyword evidence="1" id="KW-0812">Transmembrane</keyword>
<keyword evidence="1" id="KW-0472">Membrane</keyword>
<gene>
    <name evidence="3" type="ORF">TIFTF001_014581</name>
</gene>
<reference evidence="3" key="1">
    <citation type="submission" date="2023-07" db="EMBL/GenBank/DDBJ databases">
        <title>draft genome sequence of fig (Ficus carica).</title>
        <authorList>
            <person name="Takahashi T."/>
            <person name="Nishimura K."/>
        </authorList>
    </citation>
    <scope>NUCLEOTIDE SEQUENCE</scope>
</reference>
<evidence type="ECO:0000259" key="2">
    <source>
        <dbReference type="PROSITE" id="PS51782"/>
    </source>
</evidence>
<dbReference type="EMBL" id="BTGU01000020">
    <property type="protein sequence ID" value="GMN45394.1"/>
    <property type="molecule type" value="Genomic_DNA"/>
</dbReference>
<dbReference type="AlphaFoldDB" id="A0AA88A417"/>
<organism evidence="3 4">
    <name type="scientific">Ficus carica</name>
    <name type="common">Common fig</name>
    <dbReference type="NCBI Taxonomy" id="3494"/>
    <lineage>
        <taxon>Eukaryota</taxon>
        <taxon>Viridiplantae</taxon>
        <taxon>Streptophyta</taxon>
        <taxon>Embryophyta</taxon>
        <taxon>Tracheophyta</taxon>
        <taxon>Spermatophyta</taxon>
        <taxon>Magnoliopsida</taxon>
        <taxon>eudicotyledons</taxon>
        <taxon>Gunneridae</taxon>
        <taxon>Pentapetalae</taxon>
        <taxon>rosids</taxon>
        <taxon>fabids</taxon>
        <taxon>Rosales</taxon>
        <taxon>Moraceae</taxon>
        <taxon>Ficeae</taxon>
        <taxon>Ficus</taxon>
    </lineage>
</organism>
<keyword evidence="1" id="KW-1133">Transmembrane helix</keyword>
<dbReference type="SMART" id="SM00257">
    <property type="entry name" value="LysM"/>
    <property type="match status" value="1"/>
</dbReference>
<proteinExistence type="predicted"/>
<feature type="domain" description="LysM" evidence="2">
    <location>
        <begin position="68"/>
        <end position="113"/>
    </location>
</feature>
<keyword evidence="4" id="KW-1185">Reference proteome</keyword>
<dbReference type="InterPro" id="IPR018392">
    <property type="entry name" value="LysM"/>
</dbReference>
<evidence type="ECO:0000313" key="3">
    <source>
        <dbReference type="EMBL" id="GMN45394.1"/>
    </source>
</evidence>
<evidence type="ECO:0000313" key="4">
    <source>
        <dbReference type="Proteomes" id="UP001187192"/>
    </source>
</evidence>
<accession>A0AA88A417</accession>
<protein>
    <recommendedName>
        <fullName evidence="2">LysM domain-containing protein</fullName>
    </recommendedName>
</protein>
<sequence>MEVKLRQSPDLRLLLFQPKFEFPSHSLGLKSWANSERLLKKHIRGTFQKWWIRVEEVTKGQHLAKHRSVHIVKEGETLTSISKHYGVSMYAIAAANKNMVDIDFLYEGQHLNIPLADKNSLETMGSWSGKFKLPVKDLSSLNVFNGVLALKNFSVSYSHLVPRGFPRYYQSRTAGFFLVLIPLLAFCIRCIIGAFHNKASGEFRHKAVNESDVRHQRSQGKRWRSALGDAWELDRKDADSSPDSTNHTEDQTEISLEEASHAYRKLEHDYQEFLSQCGMSKWGYWRGGSQREGIGMQPQDEFQENDGEAFRMCSFPVSKFFS</sequence>
<dbReference type="PANTHER" id="PTHR33734:SF22">
    <property type="entry name" value="MEMBRANE-BOUND LYTIC MUREIN TRANSGLYCOSYLASE D"/>
    <property type="match status" value="1"/>
</dbReference>
<dbReference type="Pfam" id="PF01476">
    <property type="entry name" value="LysM"/>
    <property type="match status" value="1"/>
</dbReference>
<comment type="caution">
    <text evidence="3">The sequence shown here is derived from an EMBL/GenBank/DDBJ whole genome shotgun (WGS) entry which is preliminary data.</text>
</comment>
<name>A0AA88A417_FICCA</name>
<dbReference type="CDD" id="cd00118">
    <property type="entry name" value="LysM"/>
    <property type="match status" value="1"/>
</dbReference>
<feature type="transmembrane region" description="Helical" evidence="1">
    <location>
        <begin position="173"/>
        <end position="195"/>
    </location>
</feature>
<dbReference type="Gene3D" id="3.10.350.10">
    <property type="entry name" value="LysM domain"/>
    <property type="match status" value="1"/>
</dbReference>
<dbReference type="Proteomes" id="UP001187192">
    <property type="component" value="Unassembled WGS sequence"/>
</dbReference>
<dbReference type="PROSITE" id="PS51782">
    <property type="entry name" value="LYSM"/>
    <property type="match status" value="1"/>
</dbReference>